<protein>
    <submittedName>
        <fullName evidence="2">Uncharacterized protein</fullName>
    </submittedName>
</protein>
<accession>A0A4S4EJ78</accession>
<gene>
    <name evidence="2" type="ORF">TEA_028934</name>
</gene>
<evidence type="ECO:0000313" key="2">
    <source>
        <dbReference type="EMBL" id="THG16035.1"/>
    </source>
</evidence>
<comment type="caution">
    <text evidence="2">The sequence shown here is derived from an EMBL/GenBank/DDBJ whole genome shotgun (WGS) entry which is preliminary data.</text>
</comment>
<dbReference type="AlphaFoldDB" id="A0A4S4EJ78"/>
<evidence type="ECO:0000256" key="1">
    <source>
        <dbReference type="SAM" id="MobiDB-lite"/>
    </source>
</evidence>
<evidence type="ECO:0000313" key="3">
    <source>
        <dbReference type="Proteomes" id="UP000306102"/>
    </source>
</evidence>
<organism evidence="2 3">
    <name type="scientific">Camellia sinensis var. sinensis</name>
    <name type="common">China tea</name>
    <dbReference type="NCBI Taxonomy" id="542762"/>
    <lineage>
        <taxon>Eukaryota</taxon>
        <taxon>Viridiplantae</taxon>
        <taxon>Streptophyta</taxon>
        <taxon>Embryophyta</taxon>
        <taxon>Tracheophyta</taxon>
        <taxon>Spermatophyta</taxon>
        <taxon>Magnoliopsida</taxon>
        <taxon>eudicotyledons</taxon>
        <taxon>Gunneridae</taxon>
        <taxon>Pentapetalae</taxon>
        <taxon>asterids</taxon>
        <taxon>Ericales</taxon>
        <taxon>Theaceae</taxon>
        <taxon>Camellia</taxon>
    </lineage>
</organism>
<sequence length="195" mass="21854">MILLPGAAIQSSAIHTRLNEIEVTIQVQCELHRSKQPHAPPRPRRPDQPKLNQILFQIHVHEIHLIGTQRNRRGLDLVSEFDEAVLPDVEGRRDKLGDLEAVEAEDEGGVVEAGVSLGVVVLPLDRDADLGGEDAGLRVLEEVEVRVCDGDEGDSRPYRNVTGEDDDSGDYHRHRYHGAEYGHEPDEWARVVDFR</sequence>
<proteinExistence type="predicted"/>
<dbReference type="Proteomes" id="UP000306102">
    <property type="component" value="Unassembled WGS sequence"/>
</dbReference>
<dbReference type="EMBL" id="SDRB02004340">
    <property type="protein sequence ID" value="THG16035.1"/>
    <property type="molecule type" value="Genomic_DNA"/>
</dbReference>
<keyword evidence="3" id="KW-1185">Reference proteome</keyword>
<feature type="region of interest" description="Disordered" evidence="1">
    <location>
        <begin position="151"/>
        <end position="171"/>
    </location>
</feature>
<name>A0A4S4EJ78_CAMSN</name>
<reference evidence="2 3" key="1">
    <citation type="journal article" date="2018" name="Proc. Natl. Acad. Sci. U.S.A.">
        <title>Draft genome sequence of Camellia sinensis var. sinensis provides insights into the evolution of the tea genome and tea quality.</title>
        <authorList>
            <person name="Wei C."/>
            <person name="Yang H."/>
            <person name="Wang S."/>
            <person name="Zhao J."/>
            <person name="Liu C."/>
            <person name="Gao L."/>
            <person name="Xia E."/>
            <person name="Lu Y."/>
            <person name="Tai Y."/>
            <person name="She G."/>
            <person name="Sun J."/>
            <person name="Cao H."/>
            <person name="Tong W."/>
            <person name="Gao Q."/>
            <person name="Li Y."/>
            <person name="Deng W."/>
            <person name="Jiang X."/>
            <person name="Wang W."/>
            <person name="Chen Q."/>
            <person name="Zhang S."/>
            <person name="Li H."/>
            <person name="Wu J."/>
            <person name="Wang P."/>
            <person name="Li P."/>
            <person name="Shi C."/>
            <person name="Zheng F."/>
            <person name="Jian J."/>
            <person name="Huang B."/>
            <person name="Shan D."/>
            <person name="Shi M."/>
            <person name="Fang C."/>
            <person name="Yue Y."/>
            <person name="Li F."/>
            <person name="Li D."/>
            <person name="Wei S."/>
            <person name="Han B."/>
            <person name="Jiang C."/>
            <person name="Yin Y."/>
            <person name="Xia T."/>
            <person name="Zhang Z."/>
            <person name="Bennetzen J.L."/>
            <person name="Zhao S."/>
            <person name="Wan X."/>
        </authorList>
    </citation>
    <scope>NUCLEOTIDE SEQUENCE [LARGE SCALE GENOMIC DNA]</scope>
    <source>
        <strain evidence="3">cv. Shuchazao</strain>
        <tissue evidence="2">Leaf</tissue>
    </source>
</reference>